<dbReference type="EMBL" id="JBHLUN010000002">
    <property type="protein sequence ID" value="MFC0407331.1"/>
    <property type="molecule type" value="Genomic_DNA"/>
</dbReference>
<name>A0ABV6JNN4_9PROT</name>
<dbReference type="PANTHER" id="PTHR48051">
    <property type="match status" value="1"/>
</dbReference>
<dbReference type="Gene3D" id="3.80.10.10">
    <property type="entry name" value="Ribonuclease Inhibitor"/>
    <property type="match status" value="1"/>
</dbReference>
<accession>A0ABV6JNN4</accession>
<keyword evidence="3" id="KW-0547">Nucleotide-binding</keyword>
<gene>
    <name evidence="5" type="ORF">ACFFGY_03660</name>
</gene>
<sequence length="434" mass="45122">MSLSTLEALRRGDLAGARTLRLNGLGLEAVPPEVFALRDTLEELDLGNNRLSELPPAMATLGRLRVIFGSNNPFPLLPPVLGGCAALTQVGFRGTGLREVPAESLPLRLRWLTLTDNAIGTLPAALGERPALQKLMLAGNRLEQLPEGLAGAPSLELLRIGANRFEALPPWLTALPQLCWLGYAGNPAEPAMRGAAAVPDVPWEAIEPGAALGEGASGRVQAALWHGQAGAAPRPVALKLFRGAMTSDGLPGHEIAASLAAGAHPNLAGALGRVMGHPEGVEGLLLPLLPEGWRALAGPPSLAGCTRDDYAPALRLPWPVARRLALAAGAGAAQLHGRGLLHGDLYAHNLLWDGRAGEAVLSDLGAASVLPGGEDGLAMQRLEVRAWGLLLEELIARAEAVPEAARAVAARCVQPVPADRPLMAEALRALEACA</sequence>
<dbReference type="Pfam" id="PF00560">
    <property type="entry name" value="LRR_1"/>
    <property type="match status" value="1"/>
</dbReference>
<dbReference type="InterPro" id="IPR000719">
    <property type="entry name" value="Prot_kinase_dom"/>
</dbReference>
<dbReference type="InterPro" id="IPR001611">
    <property type="entry name" value="Leu-rich_rpt"/>
</dbReference>
<dbReference type="PROSITE" id="PS51450">
    <property type="entry name" value="LRR"/>
    <property type="match status" value="1"/>
</dbReference>
<dbReference type="PANTHER" id="PTHR48051:SF1">
    <property type="entry name" value="RAS SUPPRESSOR PROTEIN 1"/>
    <property type="match status" value="1"/>
</dbReference>
<comment type="caution">
    <text evidence="5">The sequence shown here is derived from an EMBL/GenBank/DDBJ whole genome shotgun (WGS) entry which is preliminary data.</text>
</comment>
<dbReference type="Proteomes" id="UP001589865">
    <property type="component" value="Unassembled WGS sequence"/>
</dbReference>
<keyword evidence="1" id="KW-0433">Leucine-rich repeat</keyword>
<dbReference type="InterPro" id="IPR003591">
    <property type="entry name" value="Leu-rich_rpt_typical-subtyp"/>
</dbReference>
<evidence type="ECO:0000313" key="5">
    <source>
        <dbReference type="EMBL" id="MFC0407331.1"/>
    </source>
</evidence>
<dbReference type="InterPro" id="IPR050216">
    <property type="entry name" value="LRR_domain-containing"/>
</dbReference>
<evidence type="ECO:0000256" key="1">
    <source>
        <dbReference type="ARBA" id="ARBA00022614"/>
    </source>
</evidence>
<dbReference type="PROSITE" id="PS50011">
    <property type="entry name" value="PROTEIN_KINASE_DOM"/>
    <property type="match status" value="1"/>
</dbReference>
<dbReference type="SUPFAM" id="SSF56112">
    <property type="entry name" value="Protein kinase-like (PK-like)"/>
    <property type="match status" value="1"/>
</dbReference>
<evidence type="ECO:0000259" key="4">
    <source>
        <dbReference type="PROSITE" id="PS50011"/>
    </source>
</evidence>
<proteinExistence type="predicted"/>
<keyword evidence="6" id="KW-1185">Reference proteome</keyword>
<feature type="domain" description="Protein kinase" evidence="4">
    <location>
        <begin position="206"/>
        <end position="434"/>
    </location>
</feature>
<dbReference type="RefSeq" id="WP_377043026.1">
    <property type="nucleotide sequence ID" value="NZ_JBHLUN010000002.1"/>
</dbReference>
<evidence type="ECO:0000256" key="2">
    <source>
        <dbReference type="ARBA" id="ARBA00022737"/>
    </source>
</evidence>
<dbReference type="InterPro" id="IPR032675">
    <property type="entry name" value="LRR_dom_sf"/>
</dbReference>
<dbReference type="SMART" id="SM00369">
    <property type="entry name" value="LRR_TYP"/>
    <property type="match status" value="5"/>
</dbReference>
<keyword evidence="2" id="KW-0677">Repeat</keyword>
<reference evidence="5 6" key="1">
    <citation type="submission" date="2024-09" db="EMBL/GenBank/DDBJ databases">
        <authorList>
            <person name="Sun Q."/>
            <person name="Mori K."/>
        </authorList>
    </citation>
    <scope>NUCLEOTIDE SEQUENCE [LARGE SCALE GENOMIC DNA]</scope>
    <source>
        <strain evidence="5 6">TBRC 5777</strain>
    </source>
</reference>
<organism evidence="5 6">
    <name type="scientific">Roseomonas elaeocarpi</name>
    <dbReference type="NCBI Taxonomy" id="907779"/>
    <lineage>
        <taxon>Bacteria</taxon>
        <taxon>Pseudomonadati</taxon>
        <taxon>Pseudomonadota</taxon>
        <taxon>Alphaproteobacteria</taxon>
        <taxon>Acetobacterales</taxon>
        <taxon>Roseomonadaceae</taxon>
        <taxon>Roseomonas</taxon>
    </lineage>
</organism>
<dbReference type="Pfam" id="PF13855">
    <property type="entry name" value="LRR_8"/>
    <property type="match status" value="1"/>
</dbReference>
<evidence type="ECO:0000256" key="3">
    <source>
        <dbReference type="PROSITE-ProRule" id="PRU10141"/>
    </source>
</evidence>
<protein>
    <recommendedName>
        <fullName evidence="4">Protein kinase domain-containing protein</fullName>
    </recommendedName>
</protein>
<dbReference type="InterPro" id="IPR011009">
    <property type="entry name" value="Kinase-like_dom_sf"/>
</dbReference>
<dbReference type="PROSITE" id="PS00107">
    <property type="entry name" value="PROTEIN_KINASE_ATP"/>
    <property type="match status" value="1"/>
</dbReference>
<dbReference type="InterPro" id="IPR017441">
    <property type="entry name" value="Protein_kinase_ATP_BS"/>
</dbReference>
<evidence type="ECO:0000313" key="6">
    <source>
        <dbReference type="Proteomes" id="UP001589865"/>
    </source>
</evidence>
<dbReference type="SUPFAM" id="SSF52058">
    <property type="entry name" value="L domain-like"/>
    <property type="match status" value="1"/>
</dbReference>
<feature type="binding site" evidence="3">
    <location>
        <position position="239"/>
    </location>
    <ligand>
        <name>ATP</name>
        <dbReference type="ChEBI" id="CHEBI:30616"/>
    </ligand>
</feature>
<dbReference type="Gene3D" id="1.10.510.10">
    <property type="entry name" value="Transferase(Phosphotransferase) domain 1"/>
    <property type="match status" value="1"/>
</dbReference>
<dbReference type="SMART" id="SM00220">
    <property type="entry name" value="S_TKc"/>
    <property type="match status" value="1"/>
</dbReference>
<keyword evidence="3" id="KW-0067">ATP-binding</keyword>